<keyword evidence="2" id="KW-1185">Reference proteome</keyword>
<dbReference type="OrthoDB" id="6753340at2759"/>
<dbReference type="Proteomes" id="UP001153709">
    <property type="component" value="Chromosome 8"/>
</dbReference>
<dbReference type="PANTHER" id="PTHR34415">
    <property type="entry name" value="INTEGRASE CATALYTIC DOMAIN-CONTAINING PROTEIN"/>
    <property type="match status" value="1"/>
</dbReference>
<accession>A0A9N9XHP4</accession>
<proteinExistence type="predicted"/>
<evidence type="ECO:0000313" key="1">
    <source>
        <dbReference type="EMBL" id="CAG9839877.1"/>
    </source>
</evidence>
<protein>
    <submittedName>
        <fullName evidence="1">Uncharacterized protein</fullName>
    </submittedName>
</protein>
<reference evidence="1" key="1">
    <citation type="submission" date="2022-01" db="EMBL/GenBank/DDBJ databases">
        <authorList>
            <person name="King R."/>
        </authorList>
    </citation>
    <scope>NUCLEOTIDE SEQUENCE</scope>
</reference>
<organism evidence="1 2">
    <name type="scientific">Diabrotica balteata</name>
    <name type="common">Banded cucumber beetle</name>
    <dbReference type="NCBI Taxonomy" id="107213"/>
    <lineage>
        <taxon>Eukaryota</taxon>
        <taxon>Metazoa</taxon>
        <taxon>Ecdysozoa</taxon>
        <taxon>Arthropoda</taxon>
        <taxon>Hexapoda</taxon>
        <taxon>Insecta</taxon>
        <taxon>Pterygota</taxon>
        <taxon>Neoptera</taxon>
        <taxon>Endopterygota</taxon>
        <taxon>Coleoptera</taxon>
        <taxon>Polyphaga</taxon>
        <taxon>Cucujiformia</taxon>
        <taxon>Chrysomeloidea</taxon>
        <taxon>Chrysomelidae</taxon>
        <taxon>Galerucinae</taxon>
        <taxon>Diabroticina</taxon>
        <taxon>Diabroticites</taxon>
        <taxon>Diabrotica</taxon>
    </lineage>
</organism>
<gene>
    <name evidence="1" type="ORF">DIABBA_LOCUS12599</name>
</gene>
<evidence type="ECO:0000313" key="2">
    <source>
        <dbReference type="Proteomes" id="UP001153709"/>
    </source>
</evidence>
<name>A0A9N9XHP4_DIABA</name>
<dbReference type="AlphaFoldDB" id="A0A9N9XHP4"/>
<sequence>MDNDHKKSHMPNSDVCTFSMDLQQVFSLPALIHSKMYYLRQLSVYNFGIHIGDNNGVFTFLWHEGQTGRGGNETASAMLKAVRCCKITPNRKLIVWSDNCGAQNKN</sequence>
<dbReference type="EMBL" id="OU898283">
    <property type="protein sequence ID" value="CAG9839877.1"/>
    <property type="molecule type" value="Genomic_DNA"/>
</dbReference>
<dbReference type="PANTHER" id="PTHR34415:SF1">
    <property type="entry name" value="INTEGRASE CATALYTIC DOMAIN-CONTAINING PROTEIN"/>
    <property type="match status" value="1"/>
</dbReference>